<evidence type="ECO:0000256" key="5">
    <source>
        <dbReference type="ARBA" id="ARBA00022747"/>
    </source>
</evidence>
<dbReference type="GO" id="GO:0009307">
    <property type="term" value="P:DNA restriction-modification system"/>
    <property type="evidence" value="ECO:0007669"/>
    <property type="project" value="UniProtKB-KW"/>
</dbReference>
<keyword evidence="11" id="KW-1185">Reference proteome</keyword>
<dbReference type="GO" id="GO:0015667">
    <property type="term" value="F:site-specific DNA-methyltransferase (cytosine-N4-specific) activity"/>
    <property type="evidence" value="ECO:0007669"/>
    <property type="project" value="UniProtKB-EC"/>
</dbReference>
<dbReference type="EC" id="2.1.1.113" evidence="8"/>
<dbReference type="InterPro" id="IPR017985">
    <property type="entry name" value="MeTrfase_CN4_CS"/>
</dbReference>
<keyword evidence="2 8" id="KW-0489">Methyltransferase</keyword>
<protein>
    <recommendedName>
        <fullName evidence="8">Type II methyltransferase</fullName>
        <ecNumber evidence="8">2.1.1.113</ecNumber>
    </recommendedName>
    <alternativeName>
        <fullName evidence="8">N-4 cytosine-specific methyltransferase</fullName>
    </alternativeName>
</protein>
<comment type="caution">
    <text evidence="10">The sequence shown here is derived from an EMBL/GenBank/DDBJ whole genome shotgun (WGS) entry which is preliminary data.</text>
</comment>
<evidence type="ECO:0000256" key="3">
    <source>
        <dbReference type="ARBA" id="ARBA00022679"/>
    </source>
</evidence>
<keyword evidence="4 8" id="KW-0949">S-adenosyl-L-methionine</keyword>
<dbReference type="AlphaFoldDB" id="A0A9Q4GGP8"/>
<dbReference type="PROSITE" id="PS00093">
    <property type="entry name" value="N4_MTASE"/>
    <property type="match status" value="1"/>
</dbReference>
<comment type="similarity">
    <text evidence="1">Belongs to the N(4)/N(6)-methyltransferase family. N(4) subfamily.</text>
</comment>
<dbReference type="EMBL" id="RKLV01000005">
    <property type="protein sequence ID" value="MCX2818917.1"/>
    <property type="molecule type" value="Genomic_DNA"/>
</dbReference>
<evidence type="ECO:0000256" key="7">
    <source>
        <dbReference type="ARBA" id="ARBA00049120"/>
    </source>
</evidence>
<dbReference type="InterPro" id="IPR029063">
    <property type="entry name" value="SAM-dependent_MTases_sf"/>
</dbReference>
<evidence type="ECO:0000313" key="11">
    <source>
        <dbReference type="Proteomes" id="UP001149411"/>
    </source>
</evidence>
<dbReference type="GO" id="GO:0008170">
    <property type="term" value="F:N-methyltransferase activity"/>
    <property type="evidence" value="ECO:0007669"/>
    <property type="project" value="InterPro"/>
</dbReference>
<sequence>MEEYDLTNGVVYHGDCLEGMRKLEDGSVTLGFTSPPYFNAVNYEEHVEKLQGDKDRWEREEMSYDDYRDFLVERFEEVLRVTRPGGYTVVNISPVHWEGERIPLPFHFVGWMEEAGWKFKEDIVWEKPVAKDRRSGVLLQNPYPGYYYPSVVSEYIFVFQNEADDEEKNSIYWDRSEEEKEENRINLDDYQGEKSKNVWKIRQVAPGENEHPAPFPRELAERITEFYSYKGDTVMDVFAGSGQTLLAAQELDREFVGFETQKEYVDYAVERIQNENSQKTLGDI</sequence>
<gene>
    <name evidence="10" type="ORF">EGH25_06085</name>
</gene>
<keyword evidence="6" id="KW-0238">DNA-binding</keyword>
<dbReference type="Gene3D" id="3.40.50.150">
    <property type="entry name" value="Vaccinia Virus protein VP39"/>
    <property type="match status" value="1"/>
</dbReference>
<evidence type="ECO:0000256" key="2">
    <source>
        <dbReference type="ARBA" id="ARBA00022603"/>
    </source>
</evidence>
<dbReference type="InterPro" id="IPR001091">
    <property type="entry name" value="RM_Methyltransferase"/>
</dbReference>
<proteinExistence type="inferred from homology"/>
<comment type="catalytic activity">
    <reaction evidence="7 8">
        <text>a 2'-deoxycytidine in DNA + S-adenosyl-L-methionine = an N(4)-methyl-2'-deoxycytidine in DNA + S-adenosyl-L-homocysteine + H(+)</text>
        <dbReference type="Rhea" id="RHEA:16857"/>
        <dbReference type="Rhea" id="RHEA-COMP:11369"/>
        <dbReference type="Rhea" id="RHEA-COMP:13674"/>
        <dbReference type="ChEBI" id="CHEBI:15378"/>
        <dbReference type="ChEBI" id="CHEBI:57856"/>
        <dbReference type="ChEBI" id="CHEBI:59789"/>
        <dbReference type="ChEBI" id="CHEBI:85452"/>
        <dbReference type="ChEBI" id="CHEBI:137933"/>
        <dbReference type="EC" id="2.1.1.113"/>
    </reaction>
</comment>
<dbReference type="Pfam" id="PF01555">
    <property type="entry name" value="N6_N4_Mtase"/>
    <property type="match status" value="1"/>
</dbReference>
<evidence type="ECO:0000256" key="6">
    <source>
        <dbReference type="ARBA" id="ARBA00023125"/>
    </source>
</evidence>
<evidence type="ECO:0000259" key="9">
    <source>
        <dbReference type="Pfam" id="PF01555"/>
    </source>
</evidence>
<evidence type="ECO:0000256" key="4">
    <source>
        <dbReference type="ARBA" id="ARBA00022691"/>
    </source>
</evidence>
<dbReference type="Proteomes" id="UP001149411">
    <property type="component" value="Unassembled WGS sequence"/>
</dbReference>
<evidence type="ECO:0000256" key="8">
    <source>
        <dbReference type="RuleBase" id="RU362026"/>
    </source>
</evidence>
<dbReference type="PRINTS" id="PR00508">
    <property type="entry name" value="S21N4MTFRASE"/>
</dbReference>
<reference evidence="10" key="1">
    <citation type="submission" date="2022-09" db="EMBL/GenBank/DDBJ databases">
        <title>Haloadaptaus new haloarchaeum isolated from saline soil.</title>
        <authorList>
            <person name="Duran-Viseras A."/>
            <person name="Sanchez-Porro C."/>
            <person name="Ventosa A."/>
        </authorList>
    </citation>
    <scope>NUCLEOTIDE SEQUENCE</scope>
    <source>
        <strain evidence="10">F3-133</strain>
    </source>
</reference>
<dbReference type="InterPro" id="IPR002941">
    <property type="entry name" value="DNA_methylase_N4/N6"/>
</dbReference>
<dbReference type="GO" id="GO:0003677">
    <property type="term" value="F:DNA binding"/>
    <property type="evidence" value="ECO:0007669"/>
    <property type="project" value="UniProtKB-KW"/>
</dbReference>
<keyword evidence="5 8" id="KW-0680">Restriction system</keyword>
<dbReference type="SUPFAM" id="SSF53335">
    <property type="entry name" value="S-adenosyl-L-methionine-dependent methyltransferases"/>
    <property type="match status" value="1"/>
</dbReference>
<dbReference type="GO" id="GO:0032259">
    <property type="term" value="P:methylation"/>
    <property type="evidence" value="ECO:0007669"/>
    <property type="project" value="UniProtKB-KW"/>
</dbReference>
<name>A0A9Q4GGP8_9EURY</name>
<dbReference type="RefSeq" id="WP_266086757.1">
    <property type="nucleotide sequence ID" value="NZ_RKLV01000005.1"/>
</dbReference>
<organism evidence="10 11">
    <name type="scientific">Halorutilus salinus</name>
    <dbReference type="NCBI Taxonomy" id="2487751"/>
    <lineage>
        <taxon>Archaea</taxon>
        <taxon>Methanobacteriati</taxon>
        <taxon>Methanobacteriota</taxon>
        <taxon>Stenosarchaea group</taxon>
        <taxon>Halobacteria</taxon>
        <taxon>Halorutilales</taxon>
        <taxon>Halorutilaceae</taxon>
        <taxon>Halorutilus</taxon>
    </lineage>
</organism>
<accession>A0A9Q4GGP8</accession>
<evidence type="ECO:0000256" key="1">
    <source>
        <dbReference type="ARBA" id="ARBA00010203"/>
    </source>
</evidence>
<feature type="domain" description="DNA methylase N-4/N-6" evidence="9">
    <location>
        <begin position="30"/>
        <end position="270"/>
    </location>
</feature>
<evidence type="ECO:0000313" key="10">
    <source>
        <dbReference type="EMBL" id="MCX2818917.1"/>
    </source>
</evidence>
<keyword evidence="3" id="KW-0808">Transferase</keyword>